<keyword evidence="1" id="KW-1003">Cell membrane</keyword>
<dbReference type="InterPro" id="IPR006059">
    <property type="entry name" value="SBP"/>
</dbReference>
<organism evidence="6 7">
    <name type="scientific">Kitasatospora viridis</name>
    <dbReference type="NCBI Taxonomy" id="281105"/>
    <lineage>
        <taxon>Bacteria</taxon>
        <taxon>Bacillati</taxon>
        <taxon>Actinomycetota</taxon>
        <taxon>Actinomycetes</taxon>
        <taxon>Kitasatosporales</taxon>
        <taxon>Streptomycetaceae</taxon>
        <taxon>Kitasatospora</taxon>
    </lineage>
</organism>
<sequence>MGGRVMGEPSRRGFLKGLGAAALAAGGAGTLSACGGSSSTGGAVTGGTGEPSGSITVWSWKNPAAELRALIPAFNAVHPKVKVTVQDIGNPAIWDKITIGMEAGGQGLGDLLHIGVDYLPNYIEKFPNGLADLSKLGAGQYSNAFAPGLWQTVSRGEKVYALPWEANAGSFFYRDDLFRKAGVDPATLATWDDVIAAGKKVKDATGTALVAIDKSASAADSANLFQLLMQLQGVFYFNTDGKITLNSPEAVRALTLVKELNDAGLVVDVQGSPGTSTYDAAVKAGKVAVCPDPAWYGGYMETFATDSSGDWRVMLPPAVTAGGSRSAIVNSTHLAVAGTSQNQRAAFAFAEFALTRPESQVQIFKDKGIFPALLKAYDDPVFHQPDPFFGGQKYAEVFIAELSNPSTPTNYTADYPRALKLIDDAQTKVLLQGADPAAVLKDAAGQLAQQTHRAQA</sequence>
<keyword evidence="4" id="KW-0564">Palmitate</keyword>
<dbReference type="SUPFAM" id="SSF53850">
    <property type="entry name" value="Periplasmic binding protein-like II"/>
    <property type="match status" value="1"/>
</dbReference>
<dbReference type="InterPro" id="IPR050490">
    <property type="entry name" value="Bact_solute-bd_prot1"/>
</dbReference>
<dbReference type="Proteomes" id="UP000317940">
    <property type="component" value="Unassembled WGS sequence"/>
</dbReference>
<evidence type="ECO:0000313" key="7">
    <source>
        <dbReference type="Proteomes" id="UP000317940"/>
    </source>
</evidence>
<evidence type="ECO:0000256" key="3">
    <source>
        <dbReference type="ARBA" id="ARBA00023136"/>
    </source>
</evidence>
<accession>A0A561UQF6</accession>
<keyword evidence="7" id="KW-1185">Reference proteome</keyword>
<dbReference type="Pfam" id="PF01547">
    <property type="entry name" value="SBP_bac_1"/>
    <property type="match status" value="1"/>
</dbReference>
<dbReference type="PANTHER" id="PTHR43649:SF33">
    <property type="entry name" value="POLYGALACTURONAN_RHAMNOGALACTURONAN-BINDING PROTEIN YTCQ"/>
    <property type="match status" value="1"/>
</dbReference>
<dbReference type="InterPro" id="IPR006311">
    <property type="entry name" value="TAT_signal"/>
</dbReference>
<proteinExistence type="predicted"/>
<keyword evidence="2" id="KW-0732">Signal</keyword>
<evidence type="ECO:0000256" key="2">
    <source>
        <dbReference type="ARBA" id="ARBA00022729"/>
    </source>
</evidence>
<evidence type="ECO:0000256" key="1">
    <source>
        <dbReference type="ARBA" id="ARBA00022475"/>
    </source>
</evidence>
<dbReference type="AlphaFoldDB" id="A0A561UQF6"/>
<dbReference type="EMBL" id="VIWT01000001">
    <property type="protein sequence ID" value="TWG01602.1"/>
    <property type="molecule type" value="Genomic_DNA"/>
</dbReference>
<keyword evidence="5" id="KW-0449">Lipoprotein</keyword>
<keyword evidence="3" id="KW-0472">Membrane</keyword>
<evidence type="ECO:0000256" key="5">
    <source>
        <dbReference type="ARBA" id="ARBA00023288"/>
    </source>
</evidence>
<reference evidence="6 7" key="1">
    <citation type="submission" date="2019-06" db="EMBL/GenBank/DDBJ databases">
        <title>Sequencing the genomes of 1000 actinobacteria strains.</title>
        <authorList>
            <person name="Klenk H.-P."/>
        </authorList>
    </citation>
    <scope>NUCLEOTIDE SEQUENCE [LARGE SCALE GENOMIC DNA]</scope>
    <source>
        <strain evidence="6 7">DSM 44826</strain>
    </source>
</reference>
<dbReference type="PANTHER" id="PTHR43649">
    <property type="entry name" value="ARABINOSE-BINDING PROTEIN-RELATED"/>
    <property type="match status" value="1"/>
</dbReference>
<name>A0A561UQF6_9ACTN</name>
<comment type="caution">
    <text evidence="6">The sequence shown here is derived from an EMBL/GenBank/DDBJ whole genome shotgun (WGS) entry which is preliminary data.</text>
</comment>
<protein>
    <submittedName>
        <fullName evidence="6">Carbohydrate ABC transporter substrate-binding protein (CUT1 family)</fullName>
    </submittedName>
</protein>
<dbReference type="Gene3D" id="3.40.190.10">
    <property type="entry name" value="Periplasmic binding protein-like II"/>
    <property type="match status" value="1"/>
</dbReference>
<evidence type="ECO:0000313" key="6">
    <source>
        <dbReference type="EMBL" id="TWG01602.1"/>
    </source>
</evidence>
<dbReference type="PROSITE" id="PS51318">
    <property type="entry name" value="TAT"/>
    <property type="match status" value="1"/>
</dbReference>
<gene>
    <name evidence="6" type="ORF">FHX73_115503</name>
</gene>
<dbReference type="PROSITE" id="PS51257">
    <property type="entry name" value="PROKAR_LIPOPROTEIN"/>
    <property type="match status" value="1"/>
</dbReference>
<evidence type="ECO:0000256" key="4">
    <source>
        <dbReference type="ARBA" id="ARBA00023139"/>
    </source>
</evidence>